<dbReference type="PANTHER" id="PTHR43702:SF3">
    <property type="entry name" value="PROTEIN TSGA"/>
    <property type="match status" value="1"/>
</dbReference>
<dbReference type="PROSITE" id="PS50850">
    <property type="entry name" value="MFS"/>
    <property type="match status" value="1"/>
</dbReference>
<reference evidence="5" key="1">
    <citation type="submission" date="2013-08" db="EMBL/GenBank/DDBJ databases">
        <authorList>
            <person name="Mendez C."/>
            <person name="Richter M."/>
            <person name="Ferrer M."/>
            <person name="Sanchez J."/>
        </authorList>
    </citation>
    <scope>NUCLEOTIDE SEQUENCE</scope>
</reference>
<dbReference type="InterPro" id="IPR020846">
    <property type="entry name" value="MFS_dom"/>
</dbReference>
<evidence type="ECO:0000313" key="5">
    <source>
        <dbReference type="EMBL" id="EQD46219.1"/>
    </source>
</evidence>
<dbReference type="GO" id="GO:0022857">
    <property type="term" value="F:transmembrane transporter activity"/>
    <property type="evidence" value="ECO:0007669"/>
    <property type="project" value="InterPro"/>
</dbReference>
<dbReference type="InterPro" id="IPR050375">
    <property type="entry name" value="MFS_TsgA-like"/>
</dbReference>
<gene>
    <name evidence="5" type="ORF">B2A_08971</name>
</gene>
<dbReference type="Pfam" id="PF07690">
    <property type="entry name" value="MFS_1"/>
    <property type="match status" value="1"/>
</dbReference>
<dbReference type="PANTHER" id="PTHR43702">
    <property type="entry name" value="L-FUCOSE-PROTON SYMPORTER"/>
    <property type="match status" value="1"/>
</dbReference>
<dbReference type="GO" id="GO:0005886">
    <property type="term" value="C:plasma membrane"/>
    <property type="evidence" value="ECO:0007669"/>
    <property type="project" value="UniProtKB-SubCell"/>
</dbReference>
<dbReference type="SUPFAM" id="SSF103473">
    <property type="entry name" value="MFS general substrate transporter"/>
    <property type="match status" value="1"/>
</dbReference>
<keyword evidence="3" id="KW-0812">Transmembrane</keyword>
<evidence type="ECO:0000259" key="4">
    <source>
        <dbReference type="PROSITE" id="PS50850"/>
    </source>
</evidence>
<evidence type="ECO:0000256" key="3">
    <source>
        <dbReference type="SAM" id="Phobius"/>
    </source>
</evidence>
<organism evidence="5">
    <name type="scientific">mine drainage metagenome</name>
    <dbReference type="NCBI Taxonomy" id="410659"/>
    <lineage>
        <taxon>unclassified sequences</taxon>
        <taxon>metagenomes</taxon>
        <taxon>ecological metagenomes</taxon>
    </lineage>
</organism>
<feature type="transmembrane region" description="Helical" evidence="3">
    <location>
        <begin position="50"/>
        <end position="70"/>
    </location>
</feature>
<comment type="subcellular location">
    <subcellularLocation>
        <location evidence="1">Cell inner membrane</location>
        <topology evidence="1">Multi-pass membrane protein</topology>
    </subcellularLocation>
</comment>
<feature type="domain" description="Major facilitator superfamily (MFS) profile" evidence="4">
    <location>
        <begin position="17"/>
        <end position="212"/>
    </location>
</feature>
<feature type="transmembrane region" description="Helical" evidence="3">
    <location>
        <begin position="189"/>
        <end position="211"/>
    </location>
</feature>
<proteinExistence type="predicted"/>
<reference evidence="5" key="2">
    <citation type="journal article" date="2014" name="ISME J.">
        <title>Microbial stratification in low pH oxic and suboxic macroscopic growths along an acid mine drainage.</title>
        <authorList>
            <person name="Mendez-Garcia C."/>
            <person name="Mesa V."/>
            <person name="Sprenger R.R."/>
            <person name="Richter M."/>
            <person name="Diez M.S."/>
            <person name="Solano J."/>
            <person name="Bargiela R."/>
            <person name="Golyshina O.V."/>
            <person name="Manteca A."/>
            <person name="Ramos J.L."/>
            <person name="Gallego J.R."/>
            <person name="Llorente I."/>
            <person name="Martins Dos Santos V.A."/>
            <person name="Jensen O.N."/>
            <person name="Pelaez A.I."/>
            <person name="Sanchez J."/>
            <person name="Ferrer M."/>
        </authorList>
    </citation>
    <scope>NUCLEOTIDE SEQUENCE</scope>
</reference>
<accession>T1AZW8</accession>
<feature type="transmembrane region" description="Helical" evidence="3">
    <location>
        <begin position="109"/>
        <end position="135"/>
    </location>
</feature>
<dbReference type="EMBL" id="AUZZ01006473">
    <property type="protein sequence ID" value="EQD46219.1"/>
    <property type="molecule type" value="Genomic_DNA"/>
</dbReference>
<keyword evidence="3" id="KW-0472">Membrane</keyword>
<feature type="non-terminal residue" evidence="5">
    <location>
        <position position="212"/>
    </location>
</feature>
<sequence length="212" mass="22134">SSVARPQGGTAQAYTAALVVLATVFFMWGFVTVLNDTLIPHFKTAFQLDYAQVLLIQLVFFLAYLIMAIPSAKILERTGYKLSVVLGLLGMAVSAAGFIPAAMLESYGLFLVALFLLAASITLLQVAANPYVAVIGPPDTASSRLNLVQALNSAGTMLAPLFGGLLILGHGAADTAHGAVHLTATQRTASVHTVELPYAIIAVVLLALAILV</sequence>
<keyword evidence="2" id="KW-1003">Cell membrane</keyword>
<feature type="transmembrane region" description="Helical" evidence="3">
    <location>
        <begin position="147"/>
        <end position="169"/>
    </location>
</feature>
<name>T1AZW8_9ZZZZ</name>
<dbReference type="Gene3D" id="1.20.1250.20">
    <property type="entry name" value="MFS general substrate transporter like domains"/>
    <property type="match status" value="1"/>
</dbReference>
<feature type="non-terminal residue" evidence="5">
    <location>
        <position position="1"/>
    </location>
</feature>
<dbReference type="InterPro" id="IPR036259">
    <property type="entry name" value="MFS_trans_sf"/>
</dbReference>
<dbReference type="InterPro" id="IPR011701">
    <property type="entry name" value="MFS"/>
</dbReference>
<evidence type="ECO:0000256" key="1">
    <source>
        <dbReference type="ARBA" id="ARBA00004429"/>
    </source>
</evidence>
<keyword evidence="3" id="KW-1133">Transmembrane helix</keyword>
<feature type="transmembrane region" description="Helical" evidence="3">
    <location>
        <begin position="82"/>
        <end position="103"/>
    </location>
</feature>
<protein>
    <submittedName>
        <fullName evidence="5">Glucose/galactose transporter family protein</fullName>
    </submittedName>
</protein>
<evidence type="ECO:0000256" key="2">
    <source>
        <dbReference type="ARBA" id="ARBA00022475"/>
    </source>
</evidence>
<feature type="transmembrane region" description="Helical" evidence="3">
    <location>
        <begin position="12"/>
        <end position="30"/>
    </location>
</feature>
<comment type="caution">
    <text evidence="5">The sequence shown here is derived from an EMBL/GenBank/DDBJ whole genome shotgun (WGS) entry which is preliminary data.</text>
</comment>
<dbReference type="AlphaFoldDB" id="T1AZW8"/>